<accession>A0ACB9KT05</accession>
<protein>
    <submittedName>
        <fullName evidence="1">Uncharacterized protein</fullName>
    </submittedName>
</protein>
<proteinExistence type="predicted"/>
<keyword evidence="2" id="KW-1185">Reference proteome</keyword>
<evidence type="ECO:0000313" key="1">
    <source>
        <dbReference type="EMBL" id="KAI4300407.1"/>
    </source>
</evidence>
<dbReference type="Proteomes" id="UP000828941">
    <property type="component" value="Chromosome 13"/>
</dbReference>
<organism evidence="1 2">
    <name type="scientific">Bauhinia variegata</name>
    <name type="common">Purple orchid tree</name>
    <name type="synonym">Phanera variegata</name>
    <dbReference type="NCBI Taxonomy" id="167791"/>
    <lineage>
        <taxon>Eukaryota</taxon>
        <taxon>Viridiplantae</taxon>
        <taxon>Streptophyta</taxon>
        <taxon>Embryophyta</taxon>
        <taxon>Tracheophyta</taxon>
        <taxon>Spermatophyta</taxon>
        <taxon>Magnoliopsida</taxon>
        <taxon>eudicotyledons</taxon>
        <taxon>Gunneridae</taxon>
        <taxon>Pentapetalae</taxon>
        <taxon>rosids</taxon>
        <taxon>fabids</taxon>
        <taxon>Fabales</taxon>
        <taxon>Fabaceae</taxon>
        <taxon>Cercidoideae</taxon>
        <taxon>Cercideae</taxon>
        <taxon>Bauhiniinae</taxon>
        <taxon>Bauhinia</taxon>
    </lineage>
</organism>
<gene>
    <name evidence="1" type="ORF">L6164_033790</name>
</gene>
<dbReference type="EMBL" id="CM039438">
    <property type="protein sequence ID" value="KAI4300407.1"/>
    <property type="molecule type" value="Genomic_DNA"/>
</dbReference>
<evidence type="ECO:0000313" key="2">
    <source>
        <dbReference type="Proteomes" id="UP000828941"/>
    </source>
</evidence>
<name>A0ACB9KT05_BAUVA</name>
<comment type="caution">
    <text evidence="1">The sequence shown here is derived from an EMBL/GenBank/DDBJ whole genome shotgun (WGS) entry which is preliminary data.</text>
</comment>
<sequence length="570" mass="65257">MGGERVNGSWFSALWPVSRKTVSDDKAGIGILATEVSSLMMKVVHLWHCLSDREVTNLREEIVKSVGVTKLVSANDDFLLELALNEILDNFEYLARSVARLGKRCVDPVYHRYEKFVDNPAQNYLHWVGWEYRWKKMERKAKKMERFVAAMTQLSQELEVLAEVEQTFRRMQANPELHQGKLLEYQKKIMWQRQQVKNLRDMSPWNRNYDYIVRLLVRSSFTILERIILVSGSNHLPVEQQQNDFQQMNSKDLPRSHSFSVPLNSIFHLSQYDIPGFSSGPIGRRQVSNAGSVVDRAKRKNRRRRDFHSPALFGKYLHSESKQFGHVGPFKGCMSVGNDSPVIQSCMPATGGSMRLNDCHKNVDKMKSAEKLALSCRIRIYSKLSAKGRLSKAPRFTLGDAALALHYANVIILIERMVSTPDMIDLESRSDLYNMLPSAIRTTLRAKLKLFSKANDSSLYDANLSAGWNMALEQILEWLAPLAHNTIRWHSERNFEKEHATSKASVLLVHTLYFANQSKTEAAMIDLLLGLNYLYRIDREVGTKKLPQFPSTRSSNGVYLRKNVVANDSL</sequence>
<reference evidence="1 2" key="1">
    <citation type="journal article" date="2022" name="DNA Res.">
        <title>Chromosomal-level genome assembly of the orchid tree Bauhinia variegata (Leguminosae; Cercidoideae) supports the allotetraploid origin hypothesis of Bauhinia.</title>
        <authorList>
            <person name="Zhong Y."/>
            <person name="Chen Y."/>
            <person name="Zheng D."/>
            <person name="Pang J."/>
            <person name="Liu Y."/>
            <person name="Luo S."/>
            <person name="Meng S."/>
            <person name="Qian L."/>
            <person name="Wei D."/>
            <person name="Dai S."/>
            <person name="Zhou R."/>
        </authorList>
    </citation>
    <scope>NUCLEOTIDE SEQUENCE [LARGE SCALE GENOMIC DNA]</scope>
    <source>
        <strain evidence="1">BV-YZ2020</strain>
    </source>
</reference>